<proteinExistence type="predicted"/>
<evidence type="ECO:0000313" key="1">
    <source>
        <dbReference type="EMBL" id="MBD4339828.1"/>
    </source>
</evidence>
<dbReference type="Proteomes" id="UP000653002">
    <property type="component" value="Unassembled WGS sequence"/>
</dbReference>
<organism evidence="1 2">
    <name type="scientific">Xanthomonas citri pv. citri</name>
    <dbReference type="NCBI Taxonomy" id="611301"/>
    <lineage>
        <taxon>Bacteria</taxon>
        <taxon>Pseudomonadati</taxon>
        <taxon>Pseudomonadota</taxon>
        <taxon>Gammaproteobacteria</taxon>
        <taxon>Lysobacterales</taxon>
        <taxon>Lysobacteraceae</taxon>
        <taxon>Xanthomonas</taxon>
    </lineage>
</organism>
<dbReference type="AlphaFoldDB" id="A0A8I0H7Q3"/>
<accession>A0A8I0H7Q3</accession>
<protein>
    <submittedName>
        <fullName evidence="1">Uncharacterized protein</fullName>
    </submittedName>
</protein>
<gene>
    <name evidence="1" type="ORF">GUH15_28015</name>
</gene>
<feature type="non-terminal residue" evidence="1">
    <location>
        <position position="1"/>
    </location>
</feature>
<name>A0A8I0H7Q3_XANCI</name>
<comment type="caution">
    <text evidence="1">The sequence shown here is derived from an EMBL/GenBank/DDBJ whole genome shotgun (WGS) entry which is preliminary data.</text>
</comment>
<feature type="non-terminal residue" evidence="1">
    <location>
        <position position="86"/>
    </location>
</feature>
<dbReference type="EMBL" id="JAABFR010002393">
    <property type="protein sequence ID" value="MBD4339828.1"/>
    <property type="molecule type" value="Genomic_DNA"/>
</dbReference>
<evidence type="ECO:0000313" key="2">
    <source>
        <dbReference type="Proteomes" id="UP000653002"/>
    </source>
</evidence>
<reference evidence="1" key="1">
    <citation type="submission" date="2020-01" db="EMBL/GenBank/DDBJ databases">
        <authorList>
            <person name="Richard D."/>
        </authorList>
    </citation>
    <scope>NUCLEOTIDE SEQUENCE</scope>
    <source>
        <strain evidence="1">JP541</strain>
    </source>
</reference>
<sequence length="86" mass="9516">LGEIRPNQLITTFGPGSIVDAVKDSVTVLDLNYWKEKGKKIIDGRLASYLGVDCFSMPRTSYSGDIPVVSFPYMHVCSNVKCGRIF</sequence>